<dbReference type="SUPFAM" id="SSF51735">
    <property type="entry name" value="NAD(P)-binding Rossmann-fold domains"/>
    <property type="match status" value="1"/>
</dbReference>
<dbReference type="InterPro" id="IPR050463">
    <property type="entry name" value="Gfo/Idh/MocA_oxidrdct_glycsds"/>
</dbReference>
<feature type="domain" description="Gfo/Idh/MocA-like oxidoreductase bacterial type C-terminal" evidence="2">
    <location>
        <begin position="215"/>
        <end position="268"/>
    </location>
</feature>
<dbReference type="InterPro" id="IPR000683">
    <property type="entry name" value="Gfo/Idh/MocA-like_OxRdtase_N"/>
</dbReference>
<dbReference type="EMBL" id="JAUJEA010000006">
    <property type="protein sequence ID" value="MDN5203201.1"/>
    <property type="molecule type" value="Genomic_DNA"/>
</dbReference>
<organism evidence="3 4">
    <name type="scientific">Splendidivirga corallicola</name>
    <dbReference type="NCBI Taxonomy" id="3051826"/>
    <lineage>
        <taxon>Bacteria</taxon>
        <taxon>Pseudomonadati</taxon>
        <taxon>Bacteroidota</taxon>
        <taxon>Cytophagia</taxon>
        <taxon>Cytophagales</taxon>
        <taxon>Splendidivirgaceae</taxon>
        <taxon>Splendidivirga</taxon>
    </lineage>
</organism>
<keyword evidence="4" id="KW-1185">Reference proteome</keyword>
<evidence type="ECO:0000259" key="1">
    <source>
        <dbReference type="Pfam" id="PF01408"/>
    </source>
</evidence>
<dbReference type="Gene3D" id="3.30.360.10">
    <property type="entry name" value="Dihydrodipicolinate Reductase, domain 2"/>
    <property type="match status" value="1"/>
</dbReference>
<dbReference type="Gene3D" id="3.40.50.720">
    <property type="entry name" value="NAD(P)-binding Rossmann-like Domain"/>
    <property type="match status" value="1"/>
</dbReference>
<dbReference type="SUPFAM" id="SSF55347">
    <property type="entry name" value="Glyceraldehyde-3-phosphate dehydrogenase-like, C-terminal domain"/>
    <property type="match status" value="1"/>
</dbReference>
<evidence type="ECO:0000313" key="4">
    <source>
        <dbReference type="Proteomes" id="UP001172082"/>
    </source>
</evidence>
<proteinExistence type="predicted"/>
<sequence length="487" mass="54504">MKKNSKKDKLNGKTTSRRNFIKDSTLATAGVMIVPRYVLGGKGYVAPSDKLNIAGIGVGGRGKDDLAGVYNKGAENIVALCDVDETRAAATFKAYKKAKRYKDFRVMLEQQKDIDAVVIATPDNTHAVAAMAAMQLGKHVYVEKPLAHDIYEARVMTEAARKYNVVTQMGNQGSSWEGTFQVMEWMEAGIIGDVDRVHCWTNRPIWPQGIATPKEKVKVPNTLDWDLWLGPAKWRDYNPAYLPFKWRGWWDFGTGALGDMACHIIDPAFRALKLGYPTAVEASVGLVYVSDFVEGDFPDSCPPSSKIHFDYPARDGMPPVKLIWYDGGIMPERPEELGADEQMGDWNGGLLFEGTKGKIMTDCYGANPRLLPTSSMQYFKQPEKSLKRVPEGHHQNWVKACKGEVKAVSNFDIAGPLTEMILIGNLAIRSYLHKELKPGKKPGDWAPWQYPGRKKLLWDSNNMKVTNFDQANQFVKRDYRDGWSLGV</sequence>
<dbReference type="InterPro" id="IPR043906">
    <property type="entry name" value="Gfo/Idh/MocA_OxRdtase_bact_C"/>
</dbReference>
<dbReference type="InterPro" id="IPR036291">
    <property type="entry name" value="NAD(P)-bd_dom_sf"/>
</dbReference>
<dbReference type="Pfam" id="PF01408">
    <property type="entry name" value="GFO_IDH_MocA"/>
    <property type="match status" value="1"/>
</dbReference>
<evidence type="ECO:0000259" key="2">
    <source>
        <dbReference type="Pfam" id="PF19051"/>
    </source>
</evidence>
<reference evidence="3" key="1">
    <citation type="submission" date="2023-06" db="EMBL/GenBank/DDBJ databases">
        <title>Genomic of Parafulvivirga corallium.</title>
        <authorList>
            <person name="Wang G."/>
        </authorList>
    </citation>
    <scope>NUCLEOTIDE SEQUENCE</scope>
    <source>
        <strain evidence="3">BMA10</strain>
    </source>
</reference>
<comment type="caution">
    <text evidence="3">The sequence shown here is derived from an EMBL/GenBank/DDBJ whole genome shotgun (WGS) entry which is preliminary data.</text>
</comment>
<dbReference type="PANTHER" id="PTHR43818:SF10">
    <property type="entry name" value="NADH-DEPENDENT DEHYDROGENASE-RELATED"/>
    <property type="match status" value="1"/>
</dbReference>
<protein>
    <submittedName>
        <fullName evidence="3">Gfo/Idh/MocA family oxidoreductase</fullName>
    </submittedName>
</protein>
<dbReference type="PANTHER" id="PTHR43818">
    <property type="entry name" value="BCDNA.GH03377"/>
    <property type="match status" value="1"/>
</dbReference>
<gene>
    <name evidence="3" type="ORF">QQ008_17560</name>
</gene>
<evidence type="ECO:0000313" key="3">
    <source>
        <dbReference type="EMBL" id="MDN5203201.1"/>
    </source>
</evidence>
<feature type="domain" description="Gfo/Idh/MocA-like oxidoreductase N-terminal" evidence="1">
    <location>
        <begin position="52"/>
        <end position="170"/>
    </location>
</feature>
<dbReference type="RefSeq" id="WP_346753222.1">
    <property type="nucleotide sequence ID" value="NZ_JAUJEA010000006.1"/>
</dbReference>
<name>A0ABT8KR55_9BACT</name>
<dbReference type="Proteomes" id="UP001172082">
    <property type="component" value="Unassembled WGS sequence"/>
</dbReference>
<dbReference type="Pfam" id="PF19051">
    <property type="entry name" value="GFO_IDH_MocA_C2"/>
    <property type="match status" value="1"/>
</dbReference>
<accession>A0ABT8KR55</accession>